<dbReference type="Gene3D" id="3.40.140.10">
    <property type="entry name" value="Cytidine Deaminase, domain 2"/>
    <property type="match status" value="1"/>
</dbReference>
<feature type="region of interest" description="Disordered" evidence="2">
    <location>
        <begin position="253"/>
        <end position="277"/>
    </location>
</feature>
<protein>
    <recommendedName>
        <fullName evidence="3">EIF3F/CSN6-like C-terminal domain-containing protein</fullName>
    </recommendedName>
</protein>
<organism evidence="4 5">
    <name type="scientific">Parascedosporium putredinis</name>
    <dbReference type="NCBI Taxonomy" id="1442378"/>
    <lineage>
        <taxon>Eukaryota</taxon>
        <taxon>Fungi</taxon>
        <taxon>Dikarya</taxon>
        <taxon>Ascomycota</taxon>
        <taxon>Pezizomycotina</taxon>
        <taxon>Sordariomycetes</taxon>
        <taxon>Hypocreomycetidae</taxon>
        <taxon>Microascales</taxon>
        <taxon>Microascaceae</taxon>
        <taxon>Parascedosporium</taxon>
    </lineage>
</organism>
<dbReference type="PANTHER" id="PTHR10540:SF8">
    <property type="entry name" value="COP9 SIGNALOSOME COMPLEX SUBUNIT 6"/>
    <property type="match status" value="1"/>
</dbReference>
<comment type="caution">
    <text evidence="4">The sequence shown here is derived from an EMBL/GenBank/DDBJ whole genome shotgun (WGS) entry which is preliminary data.</text>
</comment>
<comment type="similarity">
    <text evidence="1">Belongs to the peptidase M67A family. CSN6 subfamily.</text>
</comment>
<dbReference type="OrthoDB" id="1378at2759"/>
<dbReference type="Pfam" id="PF13012">
    <property type="entry name" value="MitMem_reg"/>
    <property type="match status" value="1"/>
</dbReference>
<proteinExistence type="inferred from homology"/>
<feature type="domain" description="EIF3F/CSN6-like C-terminal" evidence="3">
    <location>
        <begin position="300"/>
        <end position="406"/>
    </location>
</feature>
<dbReference type="AlphaFoldDB" id="A0A9P1H528"/>
<name>A0A9P1H528_9PEZI</name>
<dbReference type="InterPro" id="IPR024969">
    <property type="entry name" value="EIF3F/CSN6-like_C"/>
</dbReference>
<sequence>MRHGAFAGADNEAWCIVRCIRLGVSVKPVELEDHDCLCSIRASISDITELASAWGRALLVCADAAFPLAASHCRTGSLSISKGSGPDSRIRGGDRADDIIRSRGLLGKAVGKAKFSIDGRELDSAEVAGTGVETEIGPVNHLNLSVICVKTVHKDRMLDLVGWYTLIAKTGPTPDILPTHTAMLDLNDSSLLLGFHPDELAHASAGAKLPSPYTRATTNDPPLKLKFRELQYTVEAGTAEMISMDFVARGGGNATAVEPKERRQATPTGVAEDARESKRRIVSVPADADAAPEFVLTREEEEMISALTAKANAIKMLQSRVQVIREYLGQLPETFKAGDHAIPQMTEAGPHAAAPSYTILRQIQALVSRLEVLVPSDEKAFQEELLREKNDVNIISLLNGIVQGTQGAREIGRKFQVIESNKPRNRMAEFTNESRFAFNLSDGHDLL</sequence>
<dbReference type="GO" id="GO:0008180">
    <property type="term" value="C:COP9 signalosome"/>
    <property type="evidence" value="ECO:0007669"/>
    <property type="project" value="TreeGrafter"/>
</dbReference>
<accession>A0A9P1H528</accession>
<dbReference type="Proteomes" id="UP000838763">
    <property type="component" value="Unassembled WGS sequence"/>
</dbReference>
<gene>
    <name evidence="4" type="ORF">PPNO1_LOCUS6563</name>
</gene>
<evidence type="ECO:0000259" key="3">
    <source>
        <dbReference type="Pfam" id="PF13012"/>
    </source>
</evidence>
<evidence type="ECO:0000313" key="4">
    <source>
        <dbReference type="EMBL" id="CAI4216919.1"/>
    </source>
</evidence>
<keyword evidence="5" id="KW-1185">Reference proteome</keyword>
<evidence type="ECO:0000313" key="5">
    <source>
        <dbReference type="Proteomes" id="UP000838763"/>
    </source>
</evidence>
<evidence type="ECO:0000256" key="1">
    <source>
        <dbReference type="ARBA" id="ARBA00010893"/>
    </source>
</evidence>
<dbReference type="EMBL" id="CALLCH030000015">
    <property type="protein sequence ID" value="CAI4216919.1"/>
    <property type="molecule type" value="Genomic_DNA"/>
</dbReference>
<dbReference type="PANTHER" id="PTHR10540">
    <property type="entry name" value="EUKARYOTIC TRANSLATION INITIATION FACTOR 3 SUBUNIT F-RELATED"/>
    <property type="match status" value="1"/>
</dbReference>
<reference evidence="4" key="1">
    <citation type="submission" date="2022-11" db="EMBL/GenBank/DDBJ databases">
        <authorList>
            <person name="Scott C."/>
            <person name="Bruce N."/>
        </authorList>
    </citation>
    <scope>NUCLEOTIDE SEQUENCE</scope>
</reference>
<evidence type="ECO:0000256" key="2">
    <source>
        <dbReference type="SAM" id="MobiDB-lite"/>
    </source>
</evidence>